<protein>
    <recommendedName>
        <fullName evidence="2">tRNA-intron lyase</fullName>
        <ecNumber evidence="2">4.6.1.16</ecNumber>
    </recommendedName>
    <alternativeName>
        <fullName evidence="5">tRNA-intron endonuclease Sen2</fullName>
    </alternativeName>
</protein>
<keyword evidence="3" id="KW-0819">tRNA processing</keyword>
<comment type="similarity">
    <text evidence="1">Belongs to the tRNA-intron endonuclease family.</text>
</comment>
<comment type="catalytic activity">
    <reaction evidence="6">
        <text>pretRNA = a 3'-half-tRNA molecule with a 5'-OH end + a 5'-half-tRNA molecule with a 2',3'-cyclic phosphate end + an intron with a 2',3'-cyclic phosphate and a 5'-hydroxyl terminus.</text>
        <dbReference type="EC" id="4.6.1.16"/>
    </reaction>
</comment>
<dbReference type="AlphaFoldDB" id="A0AAX4JSJ8"/>
<dbReference type="Proteomes" id="UP001355207">
    <property type="component" value="Chromosome 3"/>
</dbReference>
<dbReference type="GO" id="GO:0003676">
    <property type="term" value="F:nucleic acid binding"/>
    <property type="evidence" value="ECO:0007669"/>
    <property type="project" value="InterPro"/>
</dbReference>
<dbReference type="Pfam" id="PF01974">
    <property type="entry name" value="tRNA_int_endo"/>
    <property type="match status" value="1"/>
</dbReference>
<dbReference type="EMBL" id="CP144100">
    <property type="protein sequence ID" value="WWC88131.1"/>
    <property type="molecule type" value="Genomic_DNA"/>
</dbReference>
<feature type="compositionally biased region" description="Low complexity" evidence="8">
    <location>
        <begin position="319"/>
        <end position="332"/>
    </location>
</feature>
<feature type="compositionally biased region" description="Low complexity" evidence="8">
    <location>
        <begin position="14"/>
        <end position="32"/>
    </location>
</feature>
<feature type="region of interest" description="Disordered" evidence="8">
    <location>
        <begin position="1"/>
        <end position="80"/>
    </location>
</feature>
<feature type="active site" evidence="7">
    <location>
        <position position="516"/>
    </location>
</feature>
<evidence type="ECO:0000256" key="3">
    <source>
        <dbReference type="ARBA" id="ARBA00022694"/>
    </source>
</evidence>
<dbReference type="GO" id="GO:0000214">
    <property type="term" value="C:tRNA-intron endonuclease complex"/>
    <property type="evidence" value="ECO:0007669"/>
    <property type="project" value="InterPro"/>
</dbReference>
<evidence type="ECO:0000256" key="4">
    <source>
        <dbReference type="ARBA" id="ARBA00023239"/>
    </source>
</evidence>
<dbReference type="GO" id="GO:0000213">
    <property type="term" value="F:tRNA-intron lyase activity"/>
    <property type="evidence" value="ECO:0007669"/>
    <property type="project" value="UniProtKB-EC"/>
</dbReference>
<evidence type="ECO:0000256" key="5">
    <source>
        <dbReference type="ARBA" id="ARBA00032432"/>
    </source>
</evidence>
<dbReference type="PANTHER" id="PTHR21227">
    <property type="entry name" value="TRNA-SPLICING ENDONUCLEASE SUBUNIT SEN2"/>
    <property type="match status" value="1"/>
</dbReference>
<feature type="region of interest" description="Disordered" evidence="8">
    <location>
        <begin position="239"/>
        <end position="332"/>
    </location>
</feature>
<dbReference type="InterPro" id="IPR006677">
    <property type="entry name" value="tRNA_intron_Endonuc_cat-like"/>
</dbReference>
<dbReference type="PIRSF" id="PIRSF011789">
    <property type="entry name" value="tRNA_splic_SEN2"/>
    <property type="match status" value="1"/>
</dbReference>
<dbReference type="InterPro" id="IPR006676">
    <property type="entry name" value="tRNA_splic"/>
</dbReference>
<evidence type="ECO:0000256" key="2">
    <source>
        <dbReference type="ARBA" id="ARBA00012573"/>
    </source>
</evidence>
<feature type="domain" description="tRNA intron endonuclease catalytic" evidence="9">
    <location>
        <begin position="432"/>
        <end position="523"/>
    </location>
</feature>
<feature type="active site" evidence="7">
    <location>
        <position position="459"/>
    </location>
</feature>
<feature type="compositionally biased region" description="Low complexity" evidence="8">
    <location>
        <begin position="56"/>
        <end position="78"/>
    </location>
</feature>
<evidence type="ECO:0000313" key="11">
    <source>
        <dbReference type="Proteomes" id="UP001355207"/>
    </source>
</evidence>
<evidence type="ECO:0000256" key="7">
    <source>
        <dbReference type="PIRSR" id="PIRSR011789-1"/>
    </source>
</evidence>
<sequence>MTEISSPIAGPSTPSRSAVPSNPNNNNNGKNAARLRHLANQKKYANPLPILFNGPSSSSSSSSTTTTSKSSSSSSSSKDSILSTYIPKLGFSSSSSNQIEIPNCIGIFDPITRSIWIEDAYSKQVIFQKGFFGKGSLSRSEPSWKERRLDLLKGGATLAAEQMREQRRLARKQFKIDRAAAMLDAAKQAEKVLTSSVQQQQNLPSSLSPLSQTIEINDIDDDDDNAIQEGDDSMNIDIQIQSTSPTPSTSTTTTTTENPIIDPMNLTPQTFLVRPTRPDQNRNRGRKAFKRRPPPPSTTPAAETNQEGASNPSPNESVPPISQSQSQLSSQPIQTNIIQNDGDEQEEEVEEEDLFDENLVEEMEHLQLSLEEALFLTLGLGVLKVFDPNTQTYVPNGPAILALLLTPPATLSLSNPLSTPTPMLPDDPTLVSYIAYHHYRSLGWVVKDGIKFCCDWLLYRRGPAFSHSAFACIVIPVYEDPSDKLTSPYGNEDWYDDRLSWKWINTIMRVNALVQKTVIAVYVTIPSLASFNKTCKLDNGHLDSSKVNFRDLLERYTVREVSLTRFGPARRRD</sequence>
<proteinExistence type="inferred from homology"/>
<reference evidence="10 11" key="1">
    <citation type="submission" date="2024-01" db="EMBL/GenBank/DDBJ databases">
        <title>Comparative genomics of Cryptococcus and Kwoniella reveals pathogenesis evolution and contrasting modes of karyotype evolution via chromosome fusion or intercentromeric recombination.</title>
        <authorList>
            <person name="Coelho M.A."/>
            <person name="David-Palma M."/>
            <person name="Shea T."/>
            <person name="Bowers K."/>
            <person name="McGinley-Smith S."/>
            <person name="Mohammad A.W."/>
            <person name="Gnirke A."/>
            <person name="Yurkov A.M."/>
            <person name="Nowrousian M."/>
            <person name="Sun S."/>
            <person name="Cuomo C.A."/>
            <person name="Heitman J."/>
        </authorList>
    </citation>
    <scope>NUCLEOTIDE SEQUENCE [LARGE SCALE GENOMIC DNA]</scope>
    <source>
        <strain evidence="10 11">CBS 6074</strain>
    </source>
</reference>
<dbReference type="SUPFAM" id="SSF53032">
    <property type="entry name" value="tRNA-intron endonuclease catalytic domain-like"/>
    <property type="match status" value="1"/>
</dbReference>
<dbReference type="GO" id="GO:0005737">
    <property type="term" value="C:cytoplasm"/>
    <property type="evidence" value="ECO:0007669"/>
    <property type="project" value="TreeGrafter"/>
</dbReference>
<dbReference type="EC" id="4.6.1.16" evidence="2"/>
<dbReference type="GO" id="GO:0000379">
    <property type="term" value="P:tRNA-type intron splice site recognition and cleavage"/>
    <property type="evidence" value="ECO:0007669"/>
    <property type="project" value="TreeGrafter"/>
</dbReference>
<dbReference type="InterPro" id="IPR016589">
    <property type="entry name" value="tRNA_splic_SEN2"/>
</dbReference>
<dbReference type="InterPro" id="IPR036167">
    <property type="entry name" value="tRNA_intron_Endo_cat-like_sf"/>
</dbReference>
<accession>A0AAX4JSJ8</accession>
<evidence type="ECO:0000313" key="10">
    <source>
        <dbReference type="EMBL" id="WWC88131.1"/>
    </source>
</evidence>
<dbReference type="InterPro" id="IPR011856">
    <property type="entry name" value="tRNA_endonuc-like_dom_sf"/>
</dbReference>
<dbReference type="RefSeq" id="XP_066074894.1">
    <property type="nucleotide sequence ID" value="XM_066218797.1"/>
</dbReference>
<organism evidence="10 11">
    <name type="scientific">Kwoniella dendrophila CBS 6074</name>
    <dbReference type="NCBI Taxonomy" id="1295534"/>
    <lineage>
        <taxon>Eukaryota</taxon>
        <taxon>Fungi</taxon>
        <taxon>Dikarya</taxon>
        <taxon>Basidiomycota</taxon>
        <taxon>Agaricomycotina</taxon>
        <taxon>Tremellomycetes</taxon>
        <taxon>Tremellales</taxon>
        <taxon>Cryptococcaceae</taxon>
        <taxon>Kwoniella</taxon>
    </lineage>
</organism>
<feature type="compositionally biased region" description="Low complexity" evidence="8">
    <location>
        <begin position="242"/>
        <end position="256"/>
    </location>
</feature>
<evidence type="ECO:0000259" key="9">
    <source>
        <dbReference type="Pfam" id="PF01974"/>
    </source>
</evidence>
<dbReference type="GeneID" id="91093706"/>
<name>A0AAX4JSJ8_9TREE</name>
<evidence type="ECO:0000256" key="6">
    <source>
        <dbReference type="ARBA" id="ARBA00034031"/>
    </source>
</evidence>
<dbReference type="PANTHER" id="PTHR21227:SF0">
    <property type="entry name" value="TRNA-SPLICING ENDONUCLEASE SUBUNIT SEN2"/>
    <property type="match status" value="1"/>
</dbReference>
<dbReference type="FunFam" id="3.40.1350.10:FF:000007">
    <property type="entry name" value="tRNA-splicing endonuclease subunit Sen2"/>
    <property type="match status" value="1"/>
</dbReference>
<evidence type="ECO:0000256" key="8">
    <source>
        <dbReference type="SAM" id="MobiDB-lite"/>
    </source>
</evidence>
<feature type="active site" evidence="7">
    <location>
        <position position="467"/>
    </location>
</feature>
<evidence type="ECO:0000256" key="1">
    <source>
        <dbReference type="ARBA" id="ARBA00008078"/>
    </source>
</evidence>
<keyword evidence="11" id="KW-1185">Reference proteome</keyword>
<dbReference type="Gene3D" id="3.40.1350.10">
    <property type="match status" value="1"/>
</dbReference>
<dbReference type="CDD" id="cd22363">
    <property type="entry name" value="tRNA-intron_lyase_C"/>
    <property type="match status" value="1"/>
</dbReference>
<keyword evidence="4" id="KW-0456">Lyase</keyword>
<gene>
    <name evidence="10" type="ORF">L201_003035</name>
</gene>
<feature type="compositionally biased region" description="Polar residues" evidence="8">
    <location>
        <begin position="303"/>
        <end position="316"/>
    </location>
</feature>
<feature type="compositionally biased region" description="Basic residues" evidence="8">
    <location>
        <begin position="283"/>
        <end position="293"/>
    </location>
</feature>